<evidence type="ECO:0000313" key="3">
    <source>
        <dbReference type="Proteomes" id="UP000299102"/>
    </source>
</evidence>
<dbReference type="InterPro" id="IPR013783">
    <property type="entry name" value="Ig-like_fold"/>
</dbReference>
<sequence length="77" mass="8912">MGVTEDLAPSFTQKPQLRQEDDGNKLIFECQLVGAPKPEIRWYRSDEELKEDNRTKFKCSGLFVLIDLTPVFIFSCE</sequence>
<dbReference type="SUPFAM" id="SSF48726">
    <property type="entry name" value="Immunoglobulin"/>
    <property type="match status" value="1"/>
</dbReference>
<feature type="domain" description="Ig-like" evidence="1">
    <location>
        <begin position="9"/>
        <end position="77"/>
    </location>
</feature>
<dbReference type="InterPro" id="IPR013098">
    <property type="entry name" value="Ig_I-set"/>
</dbReference>
<dbReference type="EMBL" id="BGZK01000005">
    <property type="protein sequence ID" value="GBP00346.1"/>
    <property type="molecule type" value="Genomic_DNA"/>
</dbReference>
<reference evidence="2 3" key="1">
    <citation type="journal article" date="2019" name="Commun. Biol.">
        <title>The bagworm genome reveals a unique fibroin gene that provides high tensile strength.</title>
        <authorList>
            <person name="Kono N."/>
            <person name="Nakamura H."/>
            <person name="Ohtoshi R."/>
            <person name="Tomita M."/>
            <person name="Numata K."/>
            <person name="Arakawa K."/>
        </authorList>
    </citation>
    <scope>NUCLEOTIDE SEQUENCE [LARGE SCALE GENOMIC DNA]</scope>
</reference>
<protein>
    <recommendedName>
        <fullName evidence="1">Ig-like domain-containing protein</fullName>
    </recommendedName>
</protein>
<dbReference type="Pfam" id="PF07679">
    <property type="entry name" value="I-set"/>
    <property type="match status" value="1"/>
</dbReference>
<dbReference type="AlphaFoldDB" id="A0A4C1SEP1"/>
<accession>A0A4C1SEP1</accession>
<evidence type="ECO:0000259" key="1">
    <source>
        <dbReference type="PROSITE" id="PS50835"/>
    </source>
</evidence>
<comment type="caution">
    <text evidence="2">The sequence shown here is derived from an EMBL/GenBank/DDBJ whole genome shotgun (WGS) entry which is preliminary data.</text>
</comment>
<name>A0A4C1SEP1_EUMVA</name>
<dbReference type="InterPro" id="IPR007110">
    <property type="entry name" value="Ig-like_dom"/>
</dbReference>
<dbReference type="PROSITE" id="PS50835">
    <property type="entry name" value="IG_LIKE"/>
    <property type="match status" value="1"/>
</dbReference>
<dbReference type="Gene3D" id="2.60.40.10">
    <property type="entry name" value="Immunoglobulins"/>
    <property type="match status" value="1"/>
</dbReference>
<dbReference type="OrthoDB" id="504170at2759"/>
<proteinExistence type="predicted"/>
<dbReference type="STRING" id="151549.A0A4C1SEP1"/>
<evidence type="ECO:0000313" key="2">
    <source>
        <dbReference type="EMBL" id="GBP00346.1"/>
    </source>
</evidence>
<gene>
    <name evidence="2" type="ORF">EVAR_927_1</name>
</gene>
<keyword evidence="3" id="KW-1185">Reference proteome</keyword>
<organism evidence="2 3">
    <name type="scientific">Eumeta variegata</name>
    <name type="common">Bagworm moth</name>
    <name type="synonym">Eumeta japonica</name>
    <dbReference type="NCBI Taxonomy" id="151549"/>
    <lineage>
        <taxon>Eukaryota</taxon>
        <taxon>Metazoa</taxon>
        <taxon>Ecdysozoa</taxon>
        <taxon>Arthropoda</taxon>
        <taxon>Hexapoda</taxon>
        <taxon>Insecta</taxon>
        <taxon>Pterygota</taxon>
        <taxon>Neoptera</taxon>
        <taxon>Endopterygota</taxon>
        <taxon>Lepidoptera</taxon>
        <taxon>Glossata</taxon>
        <taxon>Ditrysia</taxon>
        <taxon>Tineoidea</taxon>
        <taxon>Psychidae</taxon>
        <taxon>Oiketicinae</taxon>
        <taxon>Eumeta</taxon>
    </lineage>
</organism>
<dbReference type="InterPro" id="IPR036179">
    <property type="entry name" value="Ig-like_dom_sf"/>
</dbReference>
<dbReference type="Proteomes" id="UP000299102">
    <property type="component" value="Unassembled WGS sequence"/>
</dbReference>